<protein>
    <submittedName>
        <fullName evidence="8">Acyltransferase domain-containing protein</fullName>
    </submittedName>
</protein>
<evidence type="ECO:0000256" key="6">
    <source>
        <dbReference type="SAM" id="MobiDB-lite"/>
    </source>
</evidence>
<evidence type="ECO:0000256" key="5">
    <source>
        <dbReference type="PROSITE-ProRule" id="PRU01363"/>
    </source>
</evidence>
<keyword evidence="9" id="KW-1185">Reference proteome</keyword>
<dbReference type="Gene3D" id="3.10.129.110">
    <property type="entry name" value="Polyketide synthase dehydratase"/>
    <property type="match status" value="1"/>
</dbReference>
<evidence type="ECO:0000313" key="8">
    <source>
        <dbReference type="EMBL" id="MFB9467787.1"/>
    </source>
</evidence>
<feature type="region of interest" description="Disordered" evidence="6">
    <location>
        <begin position="1"/>
        <end position="33"/>
    </location>
</feature>
<evidence type="ECO:0000259" key="7">
    <source>
        <dbReference type="PROSITE" id="PS52019"/>
    </source>
</evidence>
<dbReference type="Proteomes" id="UP001589709">
    <property type="component" value="Unassembled WGS sequence"/>
</dbReference>
<dbReference type="Gene3D" id="3.40.366.10">
    <property type="entry name" value="Malonyl-Coenzyme A Acyl Carrier Protein, domain 2"/>
    <property type="match status" value="1"/>
</dbReference>
<keyword evidence="2" id="KW-0808">Transferase</keyword>
<evidence type="ECO:0000313" key="9">
    <source>
        <dbReference type="Proteomes" id="UP001589709"/>
    </source>
</evidence>
<name>A0ABV5NBW2_9ACTN</name>
<dbReference type="Pfam" id="PF21089">
    <property type="entry name" value="PKS_DH_N"/>
    <property type="match status" value="1"/>
</dbReference>
<sequence>FGISGTNAHVILEEPPAEQPAGEEEPEGSPGTLPVVLSAQGPRALERLAERVHAHLVHKPDTDLYSLAHALTTTRAPLDDRAVVLADDRETLLASLRALRDGDPDRATTVTGTAGGSPGTVFVFPGQGSQWVGMALRLLESSEVFRERMHECAVALAEFTDWSLLDVLKGEPGAPGLDRVDVVQPVLFAVMVSLAALWESYGVRPDAVAGHSQGEIAAACVAGALTLSDAARVVALRSQALAELAGTGGMVSVAEPVDQAEERIRRWEGRLTVAAVNSPASVVVSGDPQALDALQADCAESGVRTRRVPVDYASHSPHVEAIRDRLAALLAPVRPRPASVPFYSAVTGAQRDTTDLDGAYWYENLRRPVRLDQVTRALLDSGHRAFIEVSAHPVLTVALDESLADSGVQEAFAFGTLRRDEGGPDRFLAALAQAYVRGLDVSWPTLFAARPRQTVQLPTYPFQREPYWLDPVATGADLTATGLTSSDHPLLGVLVARAEGEGLLLSGLLSLRTHPWLADHALAGTPLLPGTAFLELALQAADAVGCSHVDDLTVLAPLRISENGGHHIQAEVGAYDSDGRRPLTIHSRPAADPEAIWTKHAVGYLTSDLPAAARLGTAWPPPGARPVEHTDPYGTLATHGYDYGSAFQGLRALWQRGDEAYAEVELDETEAAEAGRFLVHPALLDAALHPVALGALGEQAQGAVPFAFGEVTVHARGADRLRVRLRRETADRITLTATDFQDAPVLSARSVVLRPLDWRSVTTSGDLLHRVEWEPMPSADDHQGGDSPEPVVVRVAGGEGAERIVTAVLSRLRDELAGEGVVVVVTACGDVAGAA</sequence>
<evidence type="ECO:0000256" key="3">
    <source>
        <dbReference type="ARBA" id="ARBA00023268"/>
    </source>
</evidence>
<dbReference type="Pfam" id="PF14765">
    <property type="entry name" value="PS-DH"/>
    <property type="match status" value="1"/>
</dbReference>
<feature type="domain" description="PKS/mFAS DH" evidence="7">
    <location>
        <begin position="488"/>
        <end position="762"/>
    </location>
</feature>
<dbReference type="InterPro" id="IPR014043">
    <property type="entry name" value="Acyl_transferase_dom"/>
</dbReference>
<gene>
    <name evidence="8" type="ORF">ACFF45_35210</name>
</gene>
<dbReference type="GO" id="GO:0016746">
    <property type="term" value="F:acyltransferase activity"/>
    <property type="evidence" value="ECO:0007669"/>
    <property type="project" value="UniProtKB-KW"/>
</dbReference>
<feature type="region of interest" description="C-terminal hotdog fold" evidence="5">
    <location>
        <begin position="624"/>
        <end position="762"/>
    </location>
</feature>
<comment type="pathway">
    <text evidence="1">Antibiotic biosynthesis.</text>
</comment>
<evidence type="ECO:0000256" key="2">
    <source>
        <dbReference type="ARBA" id="ARBA00022679"/>
    </source>
</evidence>
<reference evidence="8 9" key="1">
    <citation type="submission" date="2024-09" db="EMBL/GenBank/DDBJ databases">
        <authorList>
            <person name="Sun Q."/>
            <person name="Mori K."/>
        </authorList>
    </citation>
    <scope>NUCLEOTIDE SEQUENCE [LARGE SCALE GENOMIC DNA]</scope>
    <source>
        <strain evidence="8 9">JCM 6917</strain>
    </source>
</reference>
<dbReference type="InterPro" id="IPR049551">
    <property type="entry name" value="PKS_DH_C"/>
</dbReference>
<dbReference type="InterPro" id="IPR042104">
    <property type="entry name" value="PKS_dehydratase_sf"/>
</dbReference>
<dbReference type="InterPro" id="IPR049900">
    <property type="entry name" value="PKS_mFAS_DH"/>
</dbReference>
<dbReference type="InterPro" id="IPR054514">
    <property type="entry name" value="RhiE-like_linker"/>
</dbReference>
<dbReference type="EMBL" id="JBHMCY010000156">
    <property type="protein sequence ID" value="MFB9467787.1"/>
    <property type="molecule type" value="Genomic_DNA"/>
</dbReference>
<dbReference type="InterPro" id="IPR016036">
    <property type="entry name" value="Malonyl_transacylase_ACP-bd"/>
</dbReference>
<dbReference type="InterPro" id="IPR001227">
    <property type="entry name" value="Ac_transferase_dom_sf"/>
</dbReference>
<dbReference type="SMART" id="SM00826">
    <property type="entry name" value="PKS_DH"/>
    <property type="match status" value="1"/>
</dbReference>
<evidence type="ECO:0000256" key="1">
    <source>
        <dbReference type="ARBA" id="ARBA00004792"/>
    </source>
</evidence>
<dbReference type="InterPro" id="IPR020807">
    <property type="entry name" value="PKS_DH"/>
</dbReference>
<dbReference type="PANTHER" id="PTHR43775">
    <property type="entry name" value="FATTY ACID SYNTHASE"/>
    <property type="match status" value="1"/>
</dbReference>
<evidence type="ECO:0000256" key="4">
    <source>
        <dbReference type="ARBA" id="ARBA00023315"/>
    </source>
</evidence>
<dbReference type="SUPFAM" id="SSF55048">
    <property type="entry name" value="Probable ACP-binding domain of malonyl-CoA ACP transacylase"/>
    <property type="match status" value="1"/>
</dbReference>
<dbReference type="InterPro" id="IPR050091">
    <property type="entry name" value="PKS_NRPS_Biosynth_Enz"/>
</dbReference>
<keyword evidence="3" id="KW-0511">Multifunctional enzyme</keyword>
<dbReference type="Gene3D" id="3.30.70.3290">
    <property type="match status" value="1"/>
</dbReference>
<accession>A0ABV5NBW2</accession>
<comment type="caution">
    <text evidence="8">The sequence shown here is derived from an EMBL/GenBank/DDBJ whole genome shotgun (WGS) entry which is preliminary data.</text>
</comment>
<feature type="non-terminal residue" evidence="8">
    <location>
        <position position="835"/>
    </location>
</feature>
<feature type="region of interest" description="N-terminal hotdog fold" evidence="5">
    <location>
        <begin position="488"/>
        <end position="612"/>
    </location>
</feature>
<dbReference type="SMART" id="SM00827">
    <property type="entry name" value="PKS_AT"/>
    <property type="match status" value="1"/>
</dbReference>
<feature type="active site" description="Proton acceptor; for dehydratase activity" evidence="5">
    <location>
        <position position="520"/>
    </location>
</feature>
<feature type="active site" description="Proton donor; for dehydratase activity" evidence="5">
    <location>
        <position position="685"/>
    </location>
</feature>
<keyword evidence="4 8" id="KW-0012">Acyltransferase</keyword>
<dbReference type="SUPFAM" id="SSF52151">
    <property type="entry name" value="FabD/lysophospholipase-like"/>
    <property type="match status" value="1"/>
</dbReference>
<feature type="non-terminal residue" evidence="8">
    <location>
        <position position="1"/>
    </location>
</feature>
<proteinExistence type="predicted"/>
<dbReference type="RefSeq" id="WP_381351108.1">
    <property type="nucleotide sequence ID" value="NZ_JBHMCY010000156.1"/>
</dbReference>
<dbReference type="PROSITE" id="PS52019">
    <property type="entry name" value="PKS_MFAS_DH"/>
    <property type="match status" value="1"/>
</dbReference>
<dbReference type="PANTHER" id="PTHR43775:SF51">
    <property type="entry name" value="INACTIVE PHENOLPHTHIOCEROL SYNTHESIS POLYKETIDE SYNTHASE TYPE I PKS1-RELATED"/>
    <property type="match status" value="1"/>
</dbReference>
<dbReference type="Pfam" id="PF00698">
    <property type="entry name" value="Acyl_transf_1"/>
    <property type="match status" value="1"/>
</dbReference>
<dbReference type="InterPro" id="IPR016035">
    <property type="entry name" value="Acyl_Trfase/lysoPLipase"/>
</dbReference>
<organism evidence="8 9">
    <name type="scientific">Streptomyces cinereospinus</name>
    <dbReference type="NCBI Taxonomy" id="285561"/>
    <lineage>
        <taxon>Bacteria</taxon>
        <taxon>Bacillati</taxon>
        <taxon>Actinomycetota</taxon>
        <taxon>Actinomycetes</taxon>
        <taxon>Kitasatosporales</taxon>
        <taxon>Streptomycetaceae</taxon>
        <taxon>Streptomyces</taxon>
    </lineage>
</organism>
<dbReference type="Pfam" id="PF22336">
    <property type="entry name" value="RhiE-like_linker"/>
    <property type="match status" value="1"/>
</dbReference>
<dbReference type="InterPro" id="IPR049552">
    <property type="entry name" value="PKS_DH_N"/>
</dbReference>